<sequence length="74" mass="8407">METVVVVIPTYPTFLWITGCKILFIVSDQIWKTSRPVAQHAKRSAKLAYKSLHCSFFPEHDKLLPCGGKLLSIF</sequence>
<accession>A0A807LGQ0</accession>
<gene>
    <name evidence="2" type="ORF">BWI95_05695</name>
</gene>
<keyword evidence="1" id="KW-0812">Transmembrane</keyword>
<reference evidence="2 3" key="1">
    <citation type="submission" date="2017-01" db="EMBL/GenBank/DDBJ databases">
        <authorList>
            <person name="Cao J.-M."/>
        </authorList>
    </citation>
    <scope>NUCLEOTIDE SEQUENCE [LARGE SCALE GENOMIC DNA]</scope>
    <source>
        <strain evidence="2 3">888-76</strain>
    </source>
</reference>
<protein>
    <submittedName>
        <fullName evidence="2">Uncharacterized protein</fullName>
    </submittedName>
</protein>
<feature type="transmembrane region" description="Helical" evidence="1">
    <location>
        <begin position="6"/>
        <end position="26"/>
    </location>
</feature>
<organism evidence="2 3">
    <name type="scientific">Kosakonia cowanii JCM 10956 = DSM 18146</name>
    <dbReference type="NCBI Taxonomy" id="1300165"/>
    <lineage>
        <taxon>Bacteria</taxon>
        <taxon>Pseudomonadati</taxon>
        <taxon>Pseudomonadota</taxon>
        <taxon>Gammaproteobacteria</taxon>
        <taxon>Enterobacterales</taxon>
        <taxon>Enterobacteriaceae</taxon>
        <taxon>Kosakonia</taxon>
    </lineage>
</organism>
<dbReference type="AlphaFoldDB" id="A0A807LGQ0"/>
<keyword evidence="1" id="KW-1133">Transmembrane helix</keyword>
<keyword evidence="1" id="KW-0472">Membrane</keyword>
<name>A0A807LGQ0_9ENTR</name>
<evidence type="ECO:0000313" key="2">
    <source>
        <dbReference type="EMBL" id="APZ04582.1"/>
    </source>
</evidence>
<dbReference type="EMBL" id="CP019445">
    <property type="protein sequence ID" value="APZ04582.1"/>
    <property type="molecule type" value="Genomic_DNA"/>
</dbReference>
<evidence type="ECO:0000313" key="3">
    <source>
        <dbReference type="Proteomes" id="UP000187148"/>
    </source>
</evidence>
<dbReference type="KEGG" id="kco:BWI95_05695"/>
<dbReference type="Proteomes" id="UP000187148">
    <property type="component" value="Chromosome"/>
</dbReference>
<proteinExistence type="predicted"/>
<keyword evidence="3" id="KW-1185">Reference proteome</keyword>
<evidence type="ECO:0000256" key="1">
    <source>
        <dbReference type="SAM" id="Phobius"/>
    </source>
</evidence>